<dbReference type="InterPro" id="IPR039420">
    <property type="entry name" value="WalR-like"/>
</dbReference>
<dbReference type="InterPro" id="IPR001789">
    <property type="entry name" value="Sig_transdc_resp-reg_receiver"/>
</dbReference>
<dbReference type="GO" id="GO:0032993">
    <property type="term" value="C:protein-DNA complex"/>
    <property type="evidence" value="ECO:0007669"/>
    <property type="project" value="TreeGrafter"/>
</dbReference>
<keyword evidence="2 5" id="KW-0238">DNA-binding</keyword>
<evidence type="ECO:0000313" key="8">
    <source>
        <dbReference type="EMBL" id="OXT02452.1"/>
    </source>
</evidence>
<evidence type="ECO:0000256" key="4">
    <source>
        <dbReference type="PROSITE-ProRule" id="PRU00169"/>
    </source>
</evidence>
<evidence type="ECO:0000259" key="6">
    <source>
        <dbReference type="PROSITE" id="PS50110"/>
    </source>
</evidence>
<dbReference type="InterPro" id="IPR001867">
    <property type="entry name" value="OmpR/PhoB-type_DNA-bd"/>
</dbReference>
<comment type="caution">
    <text evidence="8">The sequence shown here is derived from an EMBL/GenBank/DDBJ whole genome shotgun (WGS) entry which is preliminary data.</text>
</comment>
<name>A0A231V2Q1_9HYPH</name>
<evidence type="ECO:0000256" key="5">
    <source>
        <dbReference type="PROSITE-ProRule" id="PRU01091"/>
    </source>
</evidence>
<dbReference type="InterPro" id="IPR016032">
    <property type="entry name" value="Sig_transdc_resp-reg_C-effctor"/>
</dbReference>
<evidence type="ECO:0000256" key="3">
    <source>
        <dbReference type="ARBA" id="ARBA00023163"/>
    </source>
</evidence>
<evidence type="ECO:0000259" key="7">
    <source>
        <dbReference type="PROSITE" id="PS51755"/>
    </source>
</evidence>
<dbReference type="Pfam" id="PF00486">
    <property type="entry name" value="Trans_reg_C"/>
    <property type="match status" value="1"/>
</dbReference>
<sequence length="252" mass="28226">MIVVIDDREMVTEGYKGLFRREGFCCVGFKAEEFSIWASGATDEELSGVEAVLVAENNSDCIDAELAKKIGKSPRLALADNGNLETTLRLFSRGFDDVVKKPVHVREILARISAVRHRGYIADNNNIQPGLRIHLDGRDPEIDGIPLKLPRREQRILEYLASVNGRRVSRAQIFTATYGILEEGVEETVVESHISKLRKKLRVKLGYDPVDSKRYLGYRLVLQQENEPVDADEAVAVETPASAKFSRETLEA</sequence>
<accession>A0A231V2Q1</accession>
<comment type="caution">
    <text evidence="4">Lacks conserved residue(s) required for the propagation of feature annotation.</text>
</comment>
<dbReference type="AlphaFoldDB" id="A0A231V2Q1"/>
<proteinExistence type="predicted"/>
<dbReference type="Proteomes" id="UP000215405">
    <property type="component" value="Unassembled WGS sequence"/>
</dbReference>
<dbReference type="SUPFAM" id="SSF46894">
    <property type="entry name" value="C-terminal effector domain of the bipartite response regulators"/>
    <property type="match status" value="1"/>
</dbReference>
<dbReference type="GO" id="GO:0005829">
    <property type="term" value="C:cytosol"/>
    <property type="evidence" value="ECO:0007669"/>
    <property type="project" value="TreeGrafter"/>
</dbReference>
<keyword evidence="3" id="KW-0804">Transcription</keyword>
<feature type="domain" description="OmpR/PhoB-type" evidence="7">
    <location>
        <begin position="122"/>
        <end position="222"/>
    </location>
</feature>
<dbReference type="GO" id="GO:0006355">
    <property type="term" value="P:regulation of DNA-templated transcription"/>
    <property type="evidence" value="ECO:0007669"/>
    <property type="project" value="InterPro"/>
</dbReference>
<keyword evidence="1" id="KW-0805">Transcription regulation</keyword>
<dbReference type="PANTHER" id="PTHR48111:SF67">
    <property type="entry name" value="TRANSCRIPTIONAL REGULATORY PROTEIN TCTD"/>
    <property type="match status" value="1"/>
</dbReference>
<protein>
    <submittedName>
        <fullName evidence="8">Two-component system response regulator</fullName>
    </submittedName>
</protein>
<dbReference type="SMART" id="SM00862">
    <property type="entry name" value="Trans_reg_C"/>
    <property type="match status" value="1"/>
</dbReference>
<organism evidence="8 9">
    <name type="scientific">Notoacmeibacter marinus</name>
    <dbReference type="NCBI Taxonomy" id="1876515"/>
    <lineage>
        <taxon>Bacteria</taxon>
        <taxon>Pseudomonadati</taxon>
        <taxon>Pseudomonadota</taxon>
        <taxon>Alphaproteobacteria</taxon>
        <taxon>Hyphomicrobiales</taxon>
        <taxon>Notoacmeibacteraceae</taxon>
        <taxon>Notoacmeibacter</taxon>
    </lineage>
</organism>
<dbReference type="SUPFAM" id="SSF52172">
    <property type="entry name" value="CheY-like"/>
    <property type="match status" value="1"/>
</dbReference>
<evidence type="ECO:0000256" key="2">
    <source>
        <dbReference type="ARBA" id="ARBA00023125"/>
    </source>
</evidence>
<dbReference type="PROSITE" id="PS50110">
    <property type="entry name" value="RESPONSE_REGULATORY"/>
    <property type="match status" value="1"/>
</dbReference>
<dbReference type="CDD" id="cd00383">
    <property type="entry name" value="trans_reg_C"/>
    <property type="match status" value="1"/>
</dbReference>
<feature type="domain" description="Response regulatory" evidence="6">
    <location>
        <begin position="1"/>
        <end position="116"/>
    </location>
</feature>
<dbReference type="InterPro" id="IPR036388">
    <property type="entry name" value="WH-like_DNA-bd_sf"/>
</dbReference>
<keyword evidence="9" id="KW-1185">Reference proteome</keyword>
<dbReference type="EMBL" id="NBYO01000001">
    <property type="protein sequence ID" value="OXT02452.1"/>
    <property type="molecule type" value="Genomic_DNA"/>
</dbReference>
<dbReference type="PROSITE" id="PS51755">
    <property type="entry name" value="OMPR_PHOB"/>
    <property type="match status" value="1"/>
</dbReference>
<evidence type="ECO:0000313" key="9">
    <source>
        <dbReference type="Proteomes" id="UP000215405"/>
    </source>
</evidence>
<dbReference type="GO" id="GO:0000156">
    <property type="term" value="F:phosphorelay response regulator activity"/>
    <property type="evidence" value="ECO:0007669"/>
    <property type="project" value="TreeGrafter"/>
</dbReference>
<evidence type="ECO:0000256" key="1">
    <source>
        <dbReference type="ARBA" id="ARBA00023015"/>
    </source>
</evidence>
<feature type="DNA-binding region" description="OmpR/PhoB-type" evidence="5">
    <location>
        <begin position="122"/>
        <end position="222"/>
    </location>
</feature>
<dbReference type="InterPro" id="IPR011006">
    <property type="entry name" value="CheY-like_superfamily"/>
</dbReference>
<reference evidence="9" key="1">
    <citation type="journal article" date="2017" name="Int. J. Syst. Evol. Microbiol.">
        <title>Notoacmeibacter marinus gen. nov., sp. nov., isolated from the gut of a limpet and proposal of Notoacmeibacteraceae fam. nov. in the order Rhizobiales of the class Alphaproteobacteria.</title>
        <authorList>
            <person name="Huang Z."/>
            <person name="Guo F."/>
            <person name="Lai Q."/>
        </authorList>
    </citation>
    <scope>NUCLEOTIDE SEQUENCE [LARGE SCALE GENOMIC DNA]</scope>
    <source>
        <strain evidence="9">XMTR2A4</strain>
    </source>
</reference>
<gene>
    <name evidence="8" type="ORF">B7H23_06025</name>
</gene>
<dbReference type="PANTHER" id="PTHR48111">
    <property type="entry name" value="REGULATOR OF RPOS"/>
    <property type="match status" value="1"/>
</dbReference>
<dbReference type="GO" id="GO:0000976">
    <property type="term" value="F:transcription cis-regulatory region binding"/>
    <property type="evidence" value="ECO:0007669"/>
    <property type="project" value="TreeGrafter"/>
</dbReference>
<dbReference type="Gene3D" id="1.10.10.10">
    <property type="entry name" value="Winged helix-like DNA-binding domain superfamily/Winged helix DNA-binding domain"/>
    <property type="match status" value="1"/>
</dbReference>
<dbReference type="RefSeq" id="WP_094076407.1">
    <property type="nucleotide sequence ID" value="NZ_NBYO01000001.1"/>
</dbReference>